<evidence type="ECO:0000256" key="1">
    <source>
        <dbReference type="ARBA" id="ARBA00023015"/>
    </source>
</evidence>
<dbReference type="Pfam" id="PF00196">
    <property type="entry name" value="GerE"/>
    <property type="match status" value="1"/>
</dbReference>
<keyword evidence="2" id="KW-0238">DNA-binding</keyword>
<dbReference type="SUPFAM" id="SSF46894">
    <property type="entry name" value="C-terminal effector domain of the bipartite response regulators"/>
    <property type="match status" value="1"/>
</dbReference>
<dbReference type="GO" id="GO:0003677">
    <property type="term" value="F:DNA binding"/>
    <property type="evidence" value="ECO:0007669"/>
    <property type="project" value="UniProtKB-KW"/>
</dbReference>
<dbReference type="CDD" id="cd06170">
    <property type="entry name" value="LuxR_C_like"/>
    <property type="match status" value="1"/>
</dbReference>
<dbReference type="EMBL" id="JACICA010000003">
    <property type="protein sequence ID" value="MBB3702316.1"/>
    <property type="molecule type" value="Genomic_DNA"/>
</dbReference>
<dbReference type="RefSeq" id="WP_183695177.1">
    <property type="nucleotide sequence ID" value="NZ_JACICA010000003.1"/>
</dbReference>
<proteinExistence type="predicted"/>
<name>A0A7W5UGW7_9BACT</name>
<protein>
    <submittedName>
        <fullName evidence="5">Regulator of cell morphogenesis and NO signaling</fullName>
    </submittedName>
</protein>
<evidence type="ECO:0000259" key="4">
    <source>
        <dbReference type="PROSITE" id="PS50043"/>
    </source>
</evidence>
<dbReference type="InterPro" id="IPR036388">
    <property type="entry name" value="WH-like_DNA-bd_sf"/>
</dbReference>
<reference evidence="5 6" key="1">
    <citation type="submission" date="2020-08" db="EMBL/GenBank/DDBJ databases">
        <title>Genomic Encyclopedia of Type Strains, Phase IV (KMG-IV): sequencing the most valuable type-strain genomes for metagenomic binning, comparative biology and taxonomic classification.</title>
        <authorList>
            <person name="Goeker M."/>
        </authorList>
    </citation>
    <scope>NUCLEOTIDE SEQUENCE [LARGE SCALE GENOMIC DNA]</scope>
    <source>
        <strain evidence="5 6">DSM 22548</strain>
    </source>
</reference>
<dbReference type="GO" id="GO:0006355">
    <property type="term" value="P:regulation of DNA-templated transcription"/>
    <property type="evidence" value="ECO:0007669"/>
    <property type="project" value="InterPro"/>
</dbReference>
<gene>
    <name evidence="5" type="ORF">FHS60_000774</name>
</gene>
<evidence type="ECO:0000256" key="2">
    <source>
        <dbReference type="ARBA" id="ARBA00023125"/>
    </source>
</evidence>
<dbReference type="InterPro" id="IPR016032">
    <property type="entry name" value="Sig_transdc_resp-reg_C-effctor"/>
</dbReference>
<dbReference type="PANTHER" id="PTHR44688:SF16">
    <property type="entry name" value="DNA-BINDING TRANSCRIPTIONAL ACTIVATOR DEVR_DOSR"/>
    <property type="match status" value="1"/>
</dbReference>
<dbReference type="InterPro" id="IPR000792">
    <property type="entry name" value="Tscrpt_reg_LuxR_C"/>
</dbReference>
<evidence type="ECO:0000313" key="6">
    <source>
        <dbReference type="Proteomes" id="UP000541425"/>
    </source>
</evidence>
<dbReference type="Gene3D" id="1.10.10.10">
    <property type="entry name" value="Winged helix-like DNA-binding domain superfamily/Winged helix DNA-binding domain"/>
    <property type="match status" value="1"/>
</dbReference>
<dbReference type="InterPro" id="IPR012312">
    <property type="entry name" value="Hemerythrin-like"/>
</dbReference>
<dbReference type="PANTHER" id="PTHR44688">
    <property type="entry name" value="DNA-BINDING TRANSCRIPTIONAL ACTIVATOR DEVR_DOSR"/>
    <property type="match status" value="1"/>
</dbReference>
<dbReference type="AlphaFoldDB" id="A0A7W5UGW7"/>
<comment type="caution">
    <text evidence="5">The sequence shown here is derived from an EMBL/GenBank/DDBJ whole genome shotgun (WGS) entry which is preliminary data.</text>
</comment>
<dbReference type="PROSITE" id="PS00622">
    <property type="entry name" value="HTH_LUXR_1"/>
    <property type="match status" value="1"/>
</dbReference>
<dbReference type="Pfam" id="PF01814">
    <property type="entry name" value="Hemerythrin"/>
    <property type="match status" value="1"/>
</dbReference>
<feature type="domain" description="HTH luxR-type" evidence="4">
    <location>
        <begin position="235"/>
        <end position="300"/>
    </location>
</feature>
<dbReference type="PROSITE" id="PS50043">
    <property type="entry name" value="HTH_LUXR_2"/>
    <property type="match status" value="1"/>
</dbReference>
<keyword evidence="1" id="KW-0805">Transcription regulation</keyword>
<dbReference type="SMART" id="SM00421">
    <property type="entry name" value="HTH_LUXR"/>
    <property type="match status" value="1"/>
</dbReference>
<keyword evidence="3" id="KW-0804">Transcription</keyword>
<sequence length="311" mass="35989">MKDSYKEADRMYDVLCDEHHLFQMLSRFGIPLGFGEKNVREVCKESNVDVTTFLAVANYVKVGPEVASYYVDKVSAAALTDYLKRAHSYFLDFQLPDIRRRLVSSINCSDANEVAFLILQFFDEFMRDVRHHMEAENNKMFKSVDRLLQGGSISDTQFLQFARSNENFNHKLQELKNLIIKYYKGDGPNELLNMVLFDLFNCEEDLQLHRGVENDLFLPAVELLMERTKGQPIQKNENDEALSEREREIVICIARGMSNKDVADKLFISVNTVLTHRKNIFRKLDIHSISGLTIYAVVNGLITLDEIRDRK</sequence>
<evidence type="ECO:0000256" key="3">
    <source>
        <dbReference type="ARBA" id="ARBA00023163"/>
    </source>
</evidence>
<dbReference type="Proteomes" id="UP000541425">
    <property type="component" value="Unassembled WGS sequence"/>
</dbReference>
<evidence type="ECO:0000313" key="5">
    <source>
        <dbReference type="EMBL" id="MBB3702316.1"/>
    </source>
</evidence>
<dbReference type="PRINTS" id="PR00038">
    <property type="entry name" value="HTHLUXR"/>
</dbReference>
<accession>A0A7W5UGW7</accession>
<organism evidence="5 6">
    <name type="scientific">Alloprevotella rava</name>
    <dbReference type="NCBI Taxonomy" id="671218"/>
    <lineage>
        <taxon>Bacteria</taxon>
        <taxon>Pseudomonadati</taxon>
        <taxon>Bacteroidota</taxon>
        <taxon>Bacteroidia</taxon>
        <taxon>Bacteroidales</taxon>
        <taxon>Prevotellaceae</taxon>
        <taxon>Alloprevotella</taxon>
    </lineage>
</organism>